<proteinExistence type="inferred from homology"/>
<dbReference type="GO" id="GO:0034728">
    <property type="term" value="P:nucleosome organization"/>
    <property type="evidence" value="ECO:0007669"/>
    <property type="project" value="TreeGrafter"/>
</dbReference>
<name>B4KSQ2_DROMO</name>
<comment type="similarity">
    <text evidence="2">Belongs to the SNF2/RAD54 helicase family. ISWI subfamily.</text>
</comment>
<feature type="domain" description="Helicase C-terminal" evidence="7">
    <location>
        <begin position="424"/>
        <end position="586"/>
    </location>
</feature>
<protein>
    <submittedName>
        <fullName evidence="8">Uncharacterized protein</fullName>
        <ecNumber evidence="8">3.6.1.3</ecNumber>
    </submittedName>
</protein>
<dbReference type="PROSITE" id="PS51194">
    <property type="entry name" value="HELICASE_CTER"/>
    <property type="match status" value="1"/>
</dbReference>
<dbReference type="Proteomes" id="UP000009192">
    <property type="component" value="Unassembled WGS sequence"/>
</dbReference>
<dbReference type="GO" id="GO:0140658">
    <property type="term" value="F:ATP-dependent chromatin remodeler activity"/>
    <property type="evidence" value="ECO:0007669"/>
    <property type="project" value="TreeGrafter"/>
</dbReference>
<dbReference type="FunFam" id="3.40.50.10810:FF:000101">
    <property type="entry name" value="SWI/SNF-related, matrix-associated, actin-dependent regulator of"/>
    <property type="match status" value="1"/>
</dbReference>
<evidence type="ECO:0000256" key="5">
    <source>
        <dbReference type="SAM" id="MobiDB-lite"/>
    </source>
</evidence>
<feature type="region of interest" description="Disordered" evidence="5">
    <location>
        <begin position="58"/>
        <end position="91"/>
    </location>
</feature>
<keyword evidence="9" id="KW-1185">Reference proteome</keyword>
<dbReference type="GO" id="GO:0000785">
    <property type="term" value="C:chromatin"/>
    <property type="evidence" value="ECO:0007669"/>
    <property type="project" value="TreeGrafter"/>
</dbReference>
<dbReference type="FunFam" id="3.40.50.300:FF:000082">
    <property type="entry name" value="ISWI chromatin remodeling complex ATPase ISW1"/>
    <property type="match status" value="1"/>
</dbReference>
<accession>B4KSQ2</accession>
<dbReference type="Pfam" id="PF00176">
    <property type="entry name" value="SNF2-rel_dom"/>
    <property type="match status" value="1"/>
</dbReference>
<dbReference type="CDD" id="cd18793">
    <property type="entry name" value="SF2_C_SNF"/>
    <property type="match status" value="1"/>
</dbReference>
<dbReference type="PROSITE" id="PS51192">
    <property type="entry name" value="HELICASE_ATP_BIND_1"/>
    <property type="match status" value="1"/>
</dbReference>
<evidence type="ECO:0000256" key="1">
    <source>
        <dbReference type="ARBA" id="ARBA00004123"/>
    </source>
</evidence>
<keyword evidence="4" id="KW-0539">Nucleus</keyword>
<dbReference type="InterPro" id="IPR038718">
    <property type="entry name" value="SNF2-like_sf"/>
</dbReference>
<dbReference type="AlphaFoldDB" id="B4KSQ2"/>
<dbReference type="EMBL" id="CH933808">
    <property type="protein sequence ID" value="EDW10551.2"/>
    <property type="molecule type" value="Genomic_DNA"/>
</dbReference>
<dbReference type="InParanoid" id="B4KSQ2"/>
<dbReference type="KEGG" id="dmo:Dmoj_GI18484"/>
<evidence type="ECO:0000259" key="6">
    <source>
        <dbReference type="PROSITE" id="PS51192"/>
    </source>
</evidence>
<dbReference type="InterPro" id="IPR001650">
    <property type="entry name" value="Helicase_C-like"/>
</dbReference>
<dbReference type="GO" id="GO:0003682">
    <property type="term" value="F:chromatin binding"/>
    <property type="evidence" value="ECO:0007669"/>
    <property type="project" value="TreeGrafter"/>
</dbReference>
<keyword evidence="3 8" id="KW-0378">Hydrolase</keyword>
<dbReference type="SUPFAM" id="SSF52540">
    <property type="entry name" value="P-loop containing nucleoside triphosphate hydrolases"/>
    <property type="match status" value="2"/>
</dbReference>
<dbReference type="Gene3D" id="3.40.50.10810">
    <property type="entry name" value="Tandem AAA-ATPase domain"/>
    <property type="match status" value="1"/>
</dbReference>
<dbReference type="InterPro" id="IPR049730">
    <property type="entry name" value="SNF2/RAD54-like_C"/>
</dbReference>
<dbReference type="EC" id="3.6.1.3" evidence="8"/>
<dbReference type="SMART" id="SM00487">
    <property type="entry name" value="DEXDc"/>
    <property type="match status" value="1"/>
</dbReference>
<dbReference type="GO" id="GO:0016887">
    <property type="term" value="F:ATP hydrolysis activity"/>
    <property type="evidence" value="ECO:0007669"/>
    <property type="project" value="TreeGrafter"/>
</dbReference>
<feature type="domain" description="Helicase ATP-binding" evidence="6">
    <location>
        <begin position="128"/>
        <end position="295"/>
    </location>
</feature>
<dbReference type="Gene3D" id="3.40.50.300">
    <property type="entry name" value="P-loop containing nucleotide triphosphate hydrolases"/>
    <property type="match status" value="1"/>
</dbReference>
<dbReference type="InterPro" id="IPR000330">
    <property type="entry name" value="SNF2_N"/>
</dbReference>
<dbReference type="HOGENOM" id="CLU_000315_0_2_1"/>
<evidence type="ECO:0000256" key="2">
    <source>
        <dbReference type="ARBA" id="ARBA00009687"/>
    </source>
</evidence>
<dbReference type="GO" id="GO:0005524">
    <property type="term" value="F:ATP binding"/>
    <property type="evidence" value="ECO:0007669"/>
    <property type="project" value="InterPro"/>
</dbReference>
<feature type="region of interest" description="Disordered" evidence="5">
    <location>
        <begin position="656"/>
        <end position="678"/>
    </location>
</feature>
<dbReference type="SMART" id="SM00490">
    <property type="entry name" value="HELICc"/>
    <property type="match status" value="1"/>
</dbReference>
<sequence length="678" mass="78146">MGDEKENLSVNLAKNEDDCPVNSKKDYFESTRESRFECLLKQTESYTHFIGNTFSEAKNVKDRGGKPTTGARARPLTRKQRDASNDENGVALEGDANNNNAGYFDASPTFIVNGKLRDYQLRGLNWLILLYENGINGILADEMGLGKTLQTISLLGYIRNVKHQAGPHLVVAPKSTLANWMNEFEHWCPSLKVICFIGDKKTRKTIKAKMPKNEKVKWDVCVTSYDMCLRERSFLKSFSWQYLVIDEGHRIKNENALISGKVREFHSTNRLLLTGTPLQNNLHELWALLNFLLPDVFNSSEDFDEWFNTNSCLGDDVLVGRLHAVIKPFLLRRLKSEVEANLLPKKEVNIYVGLSRMQREWYRKLLLNDIDVMTCYGTISKMRVMNIIMQLRKCVNHPYLFEGVEELPYTTDSNLLKNSGKMLILDKLLMKLQEQGSRVLIFSQMTRMLDILEDYCNWRKFDYCRLDGQTPHEDRDKLIREYNMENSPKFIFMLSTRAGGLGINLATADVVIIYDSDWNPQMDLQAMDRAHRIGQKKQVRVFRLIAEKTVDEKILEHANIKLRLDRKVIQNGVNNQPDKQALLNIIRLTENDMLNSNDLDIADEDIDVILERGEAKTAEQKERLDRLCQSSMPAFTMDTNSVASISSVYQFEGEDWRKKQGGTSVEPNVKPTKRHRKF</sequence>
<evidence type="ECO:0000259" key="7">
    <source>
        <dbReference type="PROSITE" id="PS51194"/>
    </source>
</evidence>
<evidence type="ECO:0000256" key="4">
    <source>
        <dbReference type="ARBA" id="ARBA00023242"/>
    </source>
</evidence>
<evidence type="ECO:0000313" key="8">
    <source>
        <dbReference type="EMBL" id="EDW10551.2"/>
    </source>
</evidence>
<dbReference type="SMR" id="B4KSQ2"/>
<evidence type="ECO:0000256" key="3">
    <source>
        <dbReference type="ARBA" id="ARBA00022801"/>
    </source>
</evidence>
<dbReference type="OrthoDB" id="5857104at2759"/>
<gene>
    <name evidence="8" type="primary">Dmoj\GI18484</name>
    <name evidence="8" type="ORF">Dmoj_GI18484</name>
</gene>
<dbReference type="PANTHER" id="PTHR45623:SF49">
    <property type="entry name" value="SWI_SNF-RELATED MATRIX-ASSOCIATED ACTIN-DEPENDENT REGULATOR OF CHROMATIN SUBFAMILY A MEMBER 5"/>
    <property type="match status" value="1"/>
</dbReference>
<evidence type="ECO:0000313" key="9">
    <source>
        <dbReference type="Proteomes" id="UP000009192"/>
    </source>
</evidence>
<reference evidence="8 9" key="1">
    <citation type="journal article" date="2007" name="Nature">
        <title>Evolution of genes and genomes on the Drosophila phylogeny.</title>
        <authorList>
            <consortium name="Drosophila 12 Genomes Consortium"/>
            <person name="Clark A.G."/>
            <person name="Eisen M.B."/>
            <person name="Smith D.R."/>
            <person name="Bergman C.M."/>
            <person name="Oliver B."/>
            <person name="Markow T.A."/>
            <person name="Kaufman T.C."/>
            <person name="Kellis M."/>
            <person name="Gelbart W."/>
            <person name="Iyer V.N."/>
            <person name="Pollard D.A."/>
            <person name="Sackton T.B."/>
            <person name="Larracuente A.M."/>
            <person name="Singh N.D."/>
            <person name="Abad J.P."/>
            <person name="Abt D.N."/>
            <person name="Adryan B."/>
            <person name="Aguade M."/>
            <person name="Akashi H."/>
            <person name="Anderson W.W."/>
            <person name="Aquadro C.F."/>
            <person name="Ardell D.H."/>
            <person name="Arguello R."/>
            <person name="Artieri C.G."/>
            <person name="Barbash D.A."/>
            <person name="Barker D."/>
            <person name="Barsanti P."/>
            <person name="Batterham P."/>
            <person name="Batzoglou S."/>
            <person name="Begun D."/>
            <person name="Bhutkar A."/>
            <person name="Blanco E."/>
            <person name="Bosak S.A."/>
            <person name="Bradley R.K."/>
            <person name="Brand A.D."/>
            <person name="Brent M.R."/>
            <person name="Brooks A.N."/>
            <person name="Brown R.H."/>
            <person name="Butlin R.K."/>
            <person name="Caggese C."/>
            <person name="Calvi B.R."/>
            <person name="Bernardo de Carvalho A."/>
            <person name="Caspi A."/>
            <person name="Castrezana S."/>
            <person name="Celniker S.E."/>
            <person name="Chang J.L."/>
            <person name="Chapple C."/>
            <person name="Chatterji S."/>
            <person name="Chinwalla A."/>
            <person name="Civetta A."/>
            <person name="Clifton S.W."/>
            <person name="Comeron J.M."/>
            <person name="Costello J.C."/>
            <person name="Coyne J.A."/>
            <person name="Daub J."/>
            <person name="David R.G."/>
            <person name="Delcher A.L."/>
            <person name="Delehaunty K."/>
            <person name="Do C.B."/>
            <person name="Ebling H."/>
            <person name="Edwards K."/>
            <person name="Eickbush T."/>
            <person name="Evans J.D."/>
            <person name="Filipski A."/>
            <person name="Findeiss S."/>
            <person name="Freyhult E."/>
            <person name="Fulton L."/>
            <person name="Fulton R."/>
            <person name="Garcia A.C."/>
            <person name="Gardiner A."/>
            <person name="Garfield D.A."/>
            <person name="Garvin B.E."/>
            <person name="Gibson G."/>
            <person name="Gilbert D."/>
            <person name="Gnerre S."/>
            <person name="Godfrey J."/>
            <person name="Good R."/>
            <person name="Gotea V."/>
            <person name="Gravely B."/>
            <person name="Greenberg A.J."/>
            <person name="Griffiths-Jones S."/>
            <person name="Gross S."/>
            <person name="Guigo R."/>
            <person name="Gustafson E.A."/>
            <person name="Haerty W."/>
            <person name="Hahn M.W."/>
            <person name="Halligan D.L."/>
            <person name="Halpern A.L."/>
            <person name="Halter G.M."/>
            <person name="Han M.V."/>
            <person name="Heger A."/>
            <person name="Hillier L."/>
            <person name="Hinrichs A.S."/>
            <person name="Holmes I."/>
            <person name="Hoskins R.A."/>
            <person name="Hubisz M.J."/>
            <person name="Hultmark D."/>
            <person name="Huntley M.A."/>
            <person name="Jaffe D.B."/>
            <person name="Jagadeeshan S."/>
            <person name="Jeck W.R."/>
            <person name="Johnson J."/>
            <person name="Jones C.D."/>
            <person name="Jordan W.C."/>
            <person name="Karpen G.H."/>
            <person name="Kataoka E."/>
            <person name="Keightley P.D."/>
            <person name="Kheradpour P."/>
            <person name="Kirkness E.F."/>
            <person name="Koerich L.B."/>
            <person name="Kristiansen K."/>
            <person name="Kudrna D."/>
            <person name="Kulathinal R.J."/>
            <person name="Kumar S."/>
            <person name="Kwok R."/>
            <person name="Lander E."/>
            <person name="Langley C.H."/>
            <person name="Lapoint R."/>
            <person name="Lazzaro B.P."/>
            <person name="Lee S.J."/>
            <person name="Levesque L."/>
            <person name="Li R."/>
            <person name="Lin C.F."/>
            <person name="Lin M.F."/>
            <person name="Lindblad-Toh K."/>
            <person name="Llopart A."/>
            <person name="Long M."/>
            <person name="Low L."/>
            <person name="Lozovsky E."/>
            <person name="Lu J."/>
            <person name="Luo M."/>
            <person name="Machado C.A."/>
            <person name="Makalowski W."/>
            <person name="Marzo M."/>
            <person name="Matsuda M."/>
            <person name="Matzkin L."/>
            <person name="McAllister B."/>
            <person name="McBride C.S."/>
            <person name="McKernan B."/>
            <person name="McKernan K."/>
            <person name="Mendez-Lago M."/>
            <person name="Minx P."/>
            <person name="Mollenhauer M.U."/>
            <person name="Montooth K."/>
            <person name="Mount S.M."/>
            <person name="Mu X."/>
            <person name="Myers E."/>
            <person name="Negre B."/>
            <person name="Newfeld S."/>
            <person name="Nielsen R."/>
            <person name="Noor M.A."/>
            <person name="O'Grady P."/>
            <person name="Pachter L."/>
            <person name="Papaceit M."/>
            <person name="Parisi M.J."/>
            <person name="Parisi M."/>
            <person name="Parts L."/>
            <person name="Pedersen J.S."/>
            <person name="Pesole G."/>
            <person name="Phillippy A.M."/>
            <person name="Ponting C.P."/>
            <person name="Pop M."/>
            <person name="Porcelli D."/>
            <person name="Powell J.R."/>
            <person name="Prohaska S."/>
            <person name="Pruitt K."/>
            <person name="Puig M."/>
            <person name="Quesneville H."/>
            <person name="Ram K.R."/>
            <person name="Rand D."/>
            <person name="Rasmussen M.D."/>
            <person name="Reed L.K."/>
            <person name="Reenan R."/>
            <person name="Reily A."/>
            <person name="Remington K.A."/>
            <person name="Rieger T.T."/>
            <person name="Ritchie M.G."/>
            <person name="Robin C."/>
            <person name="Rogers Y.H."/>
            <person name="Rohde C."/>
            <person name="Rozas J."/>
            <person name="Rubenfield M.J."/>
            <person name="Ruiz A."/>
            <person name="Russo S."/>
            <person name="Salzberg S.L."/>
            <person name="Sanchez-Gracia A."/>
            <person name="Saranga D.J."/>
            <person name="Sato H."/>
            <person name="Schaeffer S.W."/>
            <person name="Schatz M.C."/>
            <person name="Schlenke T."/>
            <person name="Schwartz R."/>
            <person name="Segarra C."/>
            <person name="Singh R.S."/>
            <person name="Sirot L."/>
            <person name="Sirota M."/>
            <person name="Sisneros N.B."/>
            <person name="Smith C.D."/>
            <person name="Smith T.F."/>
            <person name="Spieth J."/>
            <person name="Stage D.E."/>
            <person name="Stark A."/>
            <person name="Stephan W."/>
            <person name="Strausberg R.L."/>
            <person name="Strempel S."/>
            <person name="Sturgill D."/>
            <person name="Sutton G."/>
            <person name="Sutton G.G."/>
            <person name="Tao W."/>
            <person name="Teichmann S."/>
            <person name="Tobari Y.N."/>
            <person name="Tomimura Y."/>
            <person name="Tsolas J.M."/>
            <person name="Valente V.L."/>
            <person name="Venter E."/>
            <person name="Venter J.C."/>
            <person name="Vicario S."/>
            <person name="Vieira F.G."/>
            <person name="Vilella A.J."/>
            <person name="Villasante A."/>
            <person name="Walenz B."/>
            <person name="Wang J."/>
            <person name="Wasserman M."/>
            <person name="Watts T."/>
            <person name="Wilson D."/>
            <person name="Wilson R.K."/>
            <person name="Wing R.A."/>
            <person name="Wolfner M.F."/>
            <person name="Wong A."/>
            <person name="Wong G.K."/>
            <person name="Wu C.I."/>
            <person name="Wu G."/>
            <person name="Yamamoto D."/>
            <person name="Yang H.P."/>
            <person name="Yang S.P."/>
            <person name="Yorke J.A."/>
            <person name="Yoshida K."/>
            <person name="Zdobnov E."/>
            <person name="Zhang P."/>
            <person name="Zhang Y."/>
            <person name="Zimin A.V."/>
            <person name="Baldwin J."/>
            <person name="Abdouelleil A."/>
            <person name="Abdulkadir J."/>
            <person name="Abebe A."/>
            <person name="Abera B."/>
            <person name="Abreu J."/>
            <person name="Acer S.C."/>
            <person name="Aftuck L."/>
            <person name="Alexander A."/>
            <person name="An P."/>
            <person name="Anderson E."/>
            <person name="Anderson S."/>
            <person name="Arachi H."/>
            <person name="Azer M."/>
            <person name="Bachantsang P."/>
            <person name="Barry A."/>
            <person name="Bayul T."/>
            <person name="Berlin A."/>
            <person name="Bessette D."/>
            <person name="Bloom T."/>
            <person name="Blye J."/>
            <person name="Boguslavskiy L."/>
            <person name="Bonnet C."/>
            <person name="Boukhgalter B."/>
            <person name="Bourzgui I."/>
            <person name="Brown A."/>
            <person name="Cahill P."/>
            <person name="Channer S."/>
            <person name="Cheshatsang Y."/>
            <person name="Chuda L."/>
            <person name="Citroen M."/>
            <person name="Collymore A."/>
            <person name="Cooke P."/>
            <person name="Costello M."/>
            <person name="D'Aco K."/>
            <person name="Daza R."/>
            <person name="De Haan G."/>
            <person name="DeGray S."/>
            <person name="DeMaso C."/>
            <person name="Dhargay N."/>
            <person name="Dooley K."/>
            <person name="Dooley E."/>
            <person name="Doricent M."/>
            <person name="Dorje P."/>
            <person name="Dorjee K."/>
            <person name="Dupes A."/>
            <person name="Elong R."/>
            <person name="Falk J."/>
            <person name="Farina A."/>
            <person name="Faro S."/>
            <person name="Ferguson D."/>
            <person name="Fisher S."/>
            <person name="Foley C.D."/>
            <person name="Franke A."/>
            <person name="Friedrich D."/>
            <person name="Gadbois L."/>
            <person name="Gearin G."/>
            <person name="Gearin C.R."/>
            <person name="Giannoukos G."/>
            <person name="Goode T."/>
            <person name="Graham J."/>
            <person name="Grandbois E."/>
            <person name="Grewal S."/>
            <person name="Gyaltsen K."/>
            <person name="Hafez N."/>
            <person name="Hagos B."/>
            <person name="Hall J."/>
            <person name="Henson C."/>
            <person name="Hollinger A."/>
            <person name="Honan T."/>
            <person name="Huard M.D."/>
            <person name="Hughes L."/>
            <person name="Hurhula B."/>
            <person name="Husby M.E."/>
            <person name="Kamat A."/>
            <person name="Kanga B."/>
            <person name="Kashin S."/>
            <person name="Khazanovich D."/>
            <person name="Kisner P."/>
            <person name="Lance K."/>
            <person name="Lara M."/>
            <person name="Lee W."/>
            <person name="Lennon N."/>
            <person name="Letendre F."/>
            <person name="LeVine R."/>
            <person name="Lipovsky A."/>
            <person name="Liu X."/>
            <person name="Liu J."/>
            <person name="Liu S."/>
            <person name="Lokyitsang T."/>
            <person name="Lokyitsang Y."/>
            <person name="Lubonja R."/>
            <person name="Lui A."/>
            <person name="MacDonald P."/>
            <person name="Magnisalis V."/>
            <person name="Maru K."/>
            <person name="Matthews C."/>
            <person name="McCusker W."/>
            <person name="McDonough S."/>
            <person name="Mehta T."/>
            <person name="Meldrim J."/>
            <person name="Meneus L."/>
            <person name="Mihai O."/>
            <person name="Mihalev A."/>
            <person name="Mihova T."/>
            <person name="Mittelman R."/>
            <person name="Mlenga V."/>
            <person name="Montmayeur A."/>
            <person name="Mulrain L."/>
            <person name="Navidi A."/>
            <person name="Naylor J."/>
            <person name="Negash T."/>
            <person name="Nguyen T."/>
            <person name="Nguyen N."/>
            <person name="Nicol R."/>
            <person name="Norbu C."/>
            <person name="Norbu N."/>
            <person name="Novod N."/>
            <person name="O'Neill B."/>
            <person name="Osman S."/>
            <person name="Markiewicz E."/>
            <person name="Oyono O.L."/>
            <person name="Patti C."/>
            <person name="Phunkhang P."/>
            <person name="Pierre F."/>
            <person name="Priest M."/>
            <person name="Raghuraman S."/>
            <person name="Rege F."/>
            <person name="Reyes R."/>
            <person name="Rise C."/>
            <person name="Rogov P."/>
            <person name="Ross K."/>
            <person name="Ryan E."/>
            <person name="Settipalli S."/>
            <person name="Shea T."/>
            <person name="Sherpa N."/>
            <person name="Shi L."/>
            <person name="Shih D."/>
            <person name="Sparrow T."/>
            <person name="Spaulding J."/>
            <person name="Stalker J."/>
            <person name="Stange-Thomann N."/>
            <person name="Stavropoulos S."/>
            <person name="Stone C."/>
            <person name="Strader C."/>
            <person name="Tesfaye S."/>
            <person name="Thomson T."/>
            <person name="Thoulutsang Y."/>
            <person name="Thoulutsang D."/>
            <person name="Topham K."/>
            <person name="Topping I."/>
            <person name="Tsamla T."/>
            <person name="Vassiliev H."/>
            <person name="Vo A."/>
            <person name="Wangchuk T."/>
            <person name="Wangdi T."/>
            <person name="Weiand M."/>
            <person name="Wilkinson J."/>
            <person name="Wilson A."/>
            <person name="Yadav S."/>
            <person name="Young G."/>
            <person name="Yu Q."/>
            <person name="Zembek L."/>
            <person name="Zhong D."/>
            <person name="Zimmer A."/>
            <person name="Zwirko Z."/>
            <person name="Jaffe D.B."/>
            <person name="Alvarez P."/>
            <person name="Brockman W."/>
            <person name="Butler J."/>
            <person name="Chin C."/>
            <person name="Gnerre S."/>
            <person name="Grabherr M."/>
            <person name="Kleber M."/>
            <person name="Mauceli E."/>
            <person name="MacCallum I."/>
        </authorList>
    </citation>
    <scope>NUCLEOTIDE SEQUENCE [LARGE SCALE GENOMIC DNA]</scope>
    <source>
        <strain evidence="9">Tucson 15081-1352.22</strain>
    </source>
</reference>
<dbReference type="InterPro" id="IPR027417">
    <property type="entry name" value="P-loop_NTPase"/>
</dbReference>
<dbReference type="CDD" id="cd17997">
    <property type="entry name" value="DEXHc_SMARCA1_SMARCA5"/>
    <property type="match status" value="1"/>
</dbReference>
<dbReference type="GO" id="GO:0005634">
    <property type="term" value="C:nucleus"/>
    <property type="evidence" value="ECO:0007669"/>
    <property type="project" value="UniProtKB-SubCell"/>
</dbReference>
<dbReference type="Pfam" id="PF00271">
    <property type="entry name" value="Helicase_C"/>
    <property type="match status" value="1"/>
</dbReference>
<dbReference type="eggNOG" id="KOG0385">
    <property type="taxonomic scope" value="Eukaryota"/>
</dbReference>
<dbReference type="InterPro" id="IPR014001">
    <property type="entry name" value="Helicase_ATP-bd"/>
</dbReference>
<organism evidence="8 9">
    <name type="scientific">Drosophila mojavensis</name>
    <name type="common">Fruit fly</name>
    <dbReference type="NCBI Taxonomy" id="7230"/>
    <lineage>
        <taxon>Eukaryota</taxon>
        <taxon>Metazoa</taxon>
        <taxon>Ecdysozoa</taxon>
        <taxon>Arthropoda</taxon>
        <taxon>Hexapoda</taxon>
        <taxon>Insecta</taxon>
        <taxon>Pterygota</taxon>
        <taxon>Neoptera</taxon>
        <taxon>Endopterygota</taxon>
        <taxon>Diptera</taxon>
        <taxon>Brachycera</taxon>
        <taxon>Muscomorpha</taxon>
        <taxon>Ephydroidea</taxon>
        <taxon>Drosophilidae</taxon>
        <taxon>Drosophila</taxon>
    </lineage>
</organism>
<dbReference type="InterPro" id="IPR044754">
    <property type="entry name" value="Isw1/2_DEXHc"/>
</dbReference>
<dbReference type="GO" id="GO:0042393">
    <property type="term" value="F:histone binding"/>
    <property type="evidence" value="ECO:0007669"/>
    <property type="project" value="TreeGrafter"/>
</dbReference>
<dbReference type="GO" id="GO:0003677">
    <property type="term" value="F:DNA binding"/>
    <property type="evidence" value="ECO:0007669"/>
    <property type="project" value="TreeGrafter"/>
</dbReference>
<dbReference type="PANTHER" id="PTHR45623">
    <property type="entry name" value="CHROMODOMAIN-HELICASE-DNA-BINDING PROTEIN 3-RELATED-RELATED"/>
    <property type="match status" value="1"/>
</dbReference>
<comment type="subcellular location">
    <subcellularLocation>
        <location evidence="1">Nucleus</location>
    </subcellularLocation>
</comment>